<dbReference type="InterPro" id="IPR003018">
    <property type="entry name" value="GAF"/>
</dbReference>
<dbReference type="GO" id="GO:0005886">
    <property type="term" value="C:plasma membrane"/>
    <property type="evidence" value="ECO:0007669"/>
    <property type="project" value="TreeGrafter"/>
</dbReference>
<keyword evidence="8" id="KW-1185">Reference proteome</keyword>
<dbReference type="Gene3D" id="3.30.450.40">
    <property type="match status" value="1"/>
</dbReference>
<dbReference type="InterPro" id="IPR000160">
    <property type="entry name" value="GGDEF_dom"/>
</dbReference>
<dbReference type="NCBIfam" id="TIGR00254">
    <property type="entry name" value="GGDEF"/>
    <property type="match status" value="1"/>
</dbReference>
<dbReference type="SMART" id="SM00304">
    <property type="entry name" value="HAMP"/>
    <property type="match status" value="1"/>
</dbReference>
<dbReference type="AlphaFoldDB" id="A0A841FTS9"/>
<evidence type="ECO:0000313" key="8">
    <source>
        <dbReference type="Proteomes" id="UP000548476"/>
    </source>
</evidence>
<keyword evidence="2 4" id="KW-1133">Transmembrane helix</keyword>
<dbReference type="Pfam" id="PF13185">
    <property type="entry name" value="GAF_2"/>
    <property type="match status" value="1"/>
</dbReference>
<dbReference type="GO" id="GO:0043709">
    <property type="term" value="P:cell adhesion involved in single-species biofilm formation"/>
    <property type="evidence" value="ECO:0007669"/>
    <property type="project" value="TreeGrafter"/>
</dbReference>
<dbReference type="SMART" id="SM00267">
    <property type="entry name" value="GGDEF"/>
    <property type="match status" value="1"/>
</dbReference>
<dbReference type="SUPFAM" id="SSF55073">
    <property type="entry name" value="Nucleotide cyclase"/>
    <property type="match status" value="1"/>
</dbReference>
<feature type="transmembrane region" description="Helical" evidence="4">
    <location>
        <begin position="251"/>
        <end position="274"/>
    </location>
</feature>
<dbReference type="Gene3D" id="3.30.70.270">
    <property type="match status" value="1"/>
</dbReference>
<feature type="domain" description="GGDEF" evidence="6">
    <location>
        <begin position="547"/>
        <end position="686"/>
    </location>
</feature>
<dbReference type="RefSeq" id="WP_184792829.1">
    <property type="nucleotide sequence ID" value="NZ_BONT01000101.1"/>
</dbReference>
<dbReference type="InterPro" id="IPR050469">
    <property type="entry name" value="Diguanylate_Cyclase"/>
</dbReference>
<dbReference type="InterPro" id="IPR029016">
    <property type="entry name" value="GAF-like_dom_sf"/>
</dbReference>
<sequence>MTLRARLTAAFLAVVLGPVLLGALFVGVIVTAVGQSRAEERLEYGAAALHTAVDSLCTRLSGTAETLGLIATESGALDAPRATEYAGALVRRGLAEAVTVTDAGGTAVADAGARVHTWTDCADTTTVTTGTGAGASGGESVAALSAHISLYDSDGRAIGTVRAGVAVDAGLVDSLAAVSGCGVTVIGADGDAPLSSLPADEATSVAATARGLSSGRFEDTDDGGLVRVVSADGGQPLDLALSTDKNLPTGLYPLLLLSVAVAGFAAVGVAWWLARSTTRPVTELAAAADRVAAGDLEARVPVRGSDEVAALATNFNRMTREMQGYVQALTASRDQLRGNLGLLGDTLSSTHDLDRILEVILSTAMTATGAQSGAILLVDDEEDATTTPATLVARCHAGVIAGDPRAAGGIRVRVGEGLLGRIVAGGEPQRGRVTEETAFAPQEPHCHTYIAVPFTGADALVRGPGKTARPVGVLALYDRLGFDEFDDTDLSTLRTFAGQAAVAVENVLLHEEAQRLSLTDPLTGLWNYRYLKVTMDKEVERAHRFGRRTAVIAIDLDRFKDVNDTYGHPVGDQVLIELASRITAQIREVDFAFRYGGEEFVVLLPETDRYGAIPVARRLGEAIRRDPFPLPPSADGTARTVPVTISMGIAIFPDHGESGADVLASADEALYAAKAAGRDTYRVSKSDPEKTPDTDGRDERPVTGPGD</sequence>
<keyword evidence="1 4" id="KW-0812">Transmembrane</keyword>
<dbReference type="PANTHER" id="PTHR45138">
    <property type="entry name" value="REGULATORY COMPONENTS OF SENSORY TRANSDUCTION SYSTEM"/>
    <property type="match status" value="1"/>
</dbReference>
<organism evidence="7 8">
    <name type="scientific">Phytomonospora endophytica</name>
    <dbReference type="NCBI Taxonomy" id="714109"/>
    <lineage>
        <taxon>Bacteria</taxon>
        <taxon>Bacillati</taxon>
        <taxon>Actinomycetota</taxon>
        <taxon>Actinomycetes</taxon>
        <taxon>Micromonosporales</taxon>
        <taxon>Micromonosporaceae</taxon>
        <taxon>Phytomonospora</taxon>
    </lineage>
</organism>
<dbReference type="Proteomes" id="UP000548476">
    <property type="component" value="Unassembled WGS sequence"/>
</dbReference>
<dbReference type="CDD" id="cd01949">
    <property type="entry name" value="GGDEF"/>
    <property type="match status" value="1"/>
</dbReference>
<dbReference type="PANTHER" id="PTHR45138:SF9">
    <property type="entry name" value="DIGUANYLATE CYCLASE DGCM-RELATED"/>
    <property type="match status" value="1"/>
</dbReference>
<dbReference type="PROSITE" id="PS50885">
    <property type="entry name" value="HAMP"/>
    <property type="match status" value="1"/>
</dbReference>
<dbReference type="InterPro" id="IPR043128">
    <property type="entry name" value="Rev_trsase/Diguanyl_cyclase"/>
</dbReference>
<evidence type="ECO:0000256" key="1">
    <source>
        <dbReference type="ARBA" id="ARBA00022692"/>
    </source>
</evidence>
<dbReference type="SUPFAM" id="SSF158472">
    <property type="entry name" value="HAMP domain-like"/>
    <property type="match status" value="1"/>
</dbReference>
<dbReference type="SMART" id="SM00065">
    <property type="entry name" value="GAF"/>
    <property type="match status" value="1"/>
</dbReference>
<dbReference type="PROSITE" id="PS50887">
    <property type="entry name" value="GGDEF"/>
    <property type="match status" value="1"/>
</dbReference>
<evidence type="ECO:0000256" key="3">
    <source>
        <dbReference type="SAM" id="MobiDB-lite"/>
    </source>
</evidence>
<dbReference type="EMBL" id="JACHGT010000025">
    <property type="protein sequence ID" value="MBB6039745.1"/>
    <property type="molecule type" value="Genomic_DNA"/>
</dbReference>
<protein>
    <submittedName>
        <fullName evidence="7">Diguanylate cyclase (GGDEF)-like protein</fullName>
    </submittedName>
</protein>
<dbReference type="Gene3D" id="6.10.340.10">
    <property type="match status" value="1"/>
</dbReference>
<keyword evidence="4" id="KW-0472">Membrane</keyword>
<dbReference type="CDD" id="cd06225">
    <property type="entry name" value="HAMP"/>
    <property type="match status" value="1"/>
</dbReference>
<gene>
    <name evidence="7" type="ORF">HNR73_007643</name>
</gene>
<evidence type="ECO:0000256" key="2">
    <source>
        <dbReference type="ARBA" id="ARBA00022989"/>
    </source>
</evidence>
<dbReference type="SUPFAM" id="SSF55781">
    <property type="entry name" value="GAF domain-like"/>
    <property type="match status" value="1"/>
</dbReference>
<dbReference type="InterPro" id="IPR003660">
    <property type="entry name" value="HAMP_dom"/>
</dbReference>
<name>A0A841FTS9_9ACTN</name>
<dbReference type="FunFam" id="3.30.70.270:FF:000001">
    <property type="entry name" value="Diguanylate cyclase domain protein"/>
    <property type="match status" value="1"/>
</dbReference>
<dbReference type="GO" id="GO:0007165">
    <property type="term" value="P:signal transduction"/>
    <property type="evidence" value="ECO:0007669"/>
    <property type="project" value="InterPro"/>
</dbReference>
<proteinExistence type="predicted"/>
<feature type="region of interest" description="Disordered" evidence="3">
    <location>
        <begin position="677"/>
        <end position="707"/>
    </location>
</feature>
<dbReference type="Pfam" id="PF00990">
    <property type="entry name" value="GGDEF"/>
    <property type="match status" value="1"/>
</dbReference>
<evidence type="ECO:0000259" key="5">
    <source>
        <dbReference type="PROSITE" id="PS50885"/>
    </source>
</evidence>
<feature type="domain" description="HAMP" evidence="5">
    <location>
        <begin position="275"/>
        <end position="327"/>
    </location>
</feature>
<accession>A0A841FTS9</accession>
<dbReference type="GO" id="GO:1902201">
    <property type="term" value="P:negative regulation of bacterial-type flagellum-dependent cell motility"/>
    <property type="evidence" value="ECO:0007669"/>
    <property type="project" value="TreeGrafter"/>
</dbReference>
<dbReference type="Pfam" id="PF00672">
    <property type="entry name" value="HAMP"/>
    <property type="match status" value="1"/>
</dbReference>
<evidence type="ECO:0000259" key="6">
    <source>
        <dbReference type="PROSITE" id="PS50887"/>
    </source>
</evidence>
<dbReference type="InterPro" id="IPR029787">
    <property type="entry name" value="Nucleotide_cyclase"/>
</dbReference>
<evidence type="ECO:0000256" key="4">
    <source>
        <dbReference type="SAM" id="Phobius"/>
    </source>
</evidence>
<feature type="compositionally biased region" description="Basic and acidic residues" evidence="3">
    <location>
        <begin position="677"/>
        <end position="701"/>
    </location>
</feature>
<evidence type="ECO:0000313" key="7">
    <source>
        <dbReference type="EMBL" id="MBB6039745.1"/>
    </source>
</evidence>
<comment type="caution">
    <text evidence="7">The sequence shown here is derived from an EMBL/GenBank/DDBJ whole genome shotgun (WGS) entry which is preliminary data.</text>
</comment>
<reference evidence="7 8" key="1">
    <citation type="submission" date="2020-08" db="EMBL/GenBank/DDBJ databases">
        <title>Genomic Encyclopedia of Type Strains, Phase IV (KMG-IV): sequencing the most valuable type-strain genomes for metagenomic binning, comparative biology and taxonomic classification.</title>
        <authorList>
            <person name="Goeker M."/>
        </authorList>
    </citation>
    <scope>NUCLEOTIDE SEQUENCE [LARGE SCALE GENOMIC DNA]</scope>
    <source>
        <strain evidence="7 8">YIM 65646</strain>
    </source>
</reference>
<dbReference type="GO" id="GO:0052621">
    <property type="term" value="F:diguanylate cyclase activity"/>
    <property type="evidence" value="ECO:0007669"/>
    <property type="project" value="TreeGrafter"/>
</dbReference>